<dbReference type="EMBL" id="CP001928">
    <property type="protein sequence ID" value="ADI38117.1"/>
    <property type="molecule type" value="Genomic_DNA"/>
</dbReference>
<protein>
    <recommendedName>
        <fullName evidence="4">Transposase</fullName>
    </recommendedName>
</protein>
<reference evidence="2 3" key="1">
    <citation type="journal article" date="2010" name="PLoS ONE">
        <title>The Waddlia genome: a window into chlamydial biology.</title>
        <authorList>
            <person name="Bertelli C."/>
            <person name="Collyn F."/>
            <person name="Croxatto A."/>
            <person name="Ruckert C."/>
            <person name="Polkinghorne A."/>
            <person name="Kebbi-Beghdadi C."/>
            <person name="Goesmann A."/>
            <person name="Vaughan L."/>
            <person name="Greub G."/>
        </authorList>
    </citation>
    <scope>NUCLEOTIDE SEQUENCE [LARGE SCALE GENOMIC DNA]</scope>
    <source>
        <strain evidence="3">ATCC VR-1470 / WSU 86-1044</strain>
    </source>
</reference>
<dbReference type="STRING" id="716544.wcw_0750"/>
<gene>
    <name evidence="2" type="ordered locus">wcw_0750</name>
</gene>
<dbReference type="AlphaFoldDB" id="D6YVF6"/>
<name>D6YVF6_WADCW</name>
<organism evidence="2 3">
    <name type="scientific">Waddlia chondrophila (strain ATCC VR-1470 / WSU 86-1044)</name>
    <dbReference type="NCBI Taxonomy" id="716544"/>
    <lineage>
        <taxon>Bacteria</taxon>
        <taxon>Pseudomonadati</taxon>
        <taxon>Chlamydiota</taxon>
        <taxon>Chlamydiia</taxon>
        <taxon>Parachlamydiales</taxon>
        <taxon>Waddliaceae</taxon>
        <taxon>Waddlia</taxon>
    </lineage>
</organism>
<accession>D6YVF6</accession>
<evidence type="ECO:0000313" key="3">
    <source>
        <dbReference type="Proteomes" id="UP000001505"/>
    </source>
</evidence>
<dbReference type="Proteomes" id="UP000001505">
    <property type="component" value="Chromosome"/>
</dbReference>
<evidence type="ECO:0008006" key="4">
    <source>
        <dbReference type="Google" id="ProtNLM"/>
    </source>
</evidence>
<proteinExistence type="predicted"/>
<evidence type="ECO:0000313" key="2">
    <source>
        <dbReference type="EMBL" id="ADI38117.1"/>
    </source>
</evidence>
<dbReference type="HOGENOM" id="CLU_2739033_0_0_0"/>
<feature type="region of interest" description="Disordered" evidence="1">
    <location>
        <begin position="47"/>
        <end position="71"/>
    </location>
</feature>
<keyword evidence="3" id="KW-1185">Reference proteome</keyword>
<dbReference type="KEGG" id="wch:wcw_0750"/>
<evidence type="ECO:0000256" key="1">
    <source>
        <dbReference type="SAM" id="MobiDB-lite"/>
    </source>
</evidence>
<sequence>MPKEMEEKIVSIRQMISCFGPKRIKHFYDIPYSLGAIQRVIRSHGLTRKRKKTYQKRRDMRAVKAKRASMC</sequence>